<protein>
    <submittedName>
        <fullName evidence="3">Putative tricarboxylic transport membrane protein</fullName>
    </submittedName>
</protein>
<dbReference type="InterPro" id="IPR009936">
    <property type="entry name" value="DUF1468"/>
</dbReference>
<keyword evidence="4" id="KW-1185">Reference proteome</keyword>
<evidence type="ECO:0000313" key="4">
    <source>
        <dbReference type="Proteomes" id="UP000295763"/>
    </source>
</evidence>
<sequence length="169" mass="18952">MNINIKKDFAVSIFFAVLSIAYLYGTQSISVFSPFGQQGLDSKSVPQIIGGLTLLLSISLFITTLIRYRKSRSETEYVQAEEIATKKKFPIKLVASIVLLSLYIGLYQSLGFIVSSIAYLILQSLLLIPTEKRKKWTLFIIVLSVVFTVTIYFVFSKYLTLFLPSGILG</sequence>
<dbReference type="Pfam" id="PF07331">
    <property type="entry name" value="TctB"/>
    <property type="match status" value="1"/>
</dbReference>
<evidence type="ECO:0000313" key="3">
    <source>
        <dbReference type="EMBL" id="TCP97733.1"/>
    </source>
</evidence>
<keyword evidence="1" id="KW-0472">Membrane</keyword>
<evidence type="ECO:0000259" key="2">
    <source>
        <dbReference type="Pfam" id="PF07331"/>
    </source>
</evidence>
<feature type="transmembrane region" description="Helical" evidence="1">
    <location>
        <begin position="89"/>
        <end position="106"/>
    </location>
</feature>
<comment type="caution">
    <text evidence="3">The sequence shown here is derived from an EMBL/GenBank/DDBJ whole genome shotgun (WGS) entry which is preliminary data.</text>
</comment>
<gene>
    <name evidence="3" type="ORF">EDC44_101116</name>
</gene>
<keyword evidence="1" id="KW-0812">Transmembrane</keyword>
<feature type="transmembrane region" description="Helical" evidence="1">
    <location>
        <begin position="9"/>
        <end position="25"/>
    </location>
</feature>
<dbReference type="RefSeq" id="WP_131974307.1">
    <property type="nucleotide sequence ID" value="NZ_SLYB01000001.1"/>
</dbReference>
<feature type="transmembrane region" description="Helical" evidence="1">
    <location>
        <begin position="112"/>
        <end position="129"/>
    </location>
</feature>
<keyword evidence="1" id="KW-1133">Transmembrane helix</keyword>
<dbReference type="AlphaFoldDB" id="A0A4V2T2K4"/>
<feature type="transmembrane region" description="Helical" evidence="1">
    <location>
        <begin position="45"/>
        <end position="68"/>
    </location>
</feature>
<dbReference type="OrthoDB" id="2082555at2"/>
<evidence type="ECO:0000256" key="1">
    <source>
        <dbReference type="SAM" id="Phobius"/>
    </source>
</evidence>
<name>A0A4V2T2K4_9PAST</name>
<reference evidence="3 4" key="1">
    <citation type="submission" date="2019-03" db="EMBL/GenBank/DDBJ databases">
        <title>Genomic Encyclopedia of Type Strains, Phase IV (KMG-IV): sequencing the most valuable type-strain genomes for metagenomic binning, comparative biology and taxonomic classification.</title>
        <authorList>
            <person name="Goeker M."/>
        </authorList>
    </citation>
    <scope>NUCLEOTIDE SEQUENCE [LARGE SCALE GENOMIC DNA]</scope>
    <source>
        <strain evidence="3 4">DSM 28404</strain>
    </source>
</reference>
<proteinExistence type="predicted"/>
<dbReference type="Proteomes" id="UP000295763">
    <property type="component" value="Unassembled WGS sequence"/>
</dbReference>
<dbReference type="EMBL" id="SLYB01000001">
    <property type="protein sequence ID" value="TCP97733.1"/>
    <property type="molecule type" value="Genomic_DNA"/>
</dbReference>
<feature type="transmembrane region" description="Helical" evidence="1">
    <location>
        <begin position="136"/>
        <end position="155"/>
    </location>
</feature>
<accession>A0A4V2T2K4</accession>
<feature type="domain" description="DUF1468" evidence="2">
    <location>
        <begin position="10"/>
        <end position="164"/>
    </location>
</feature>
<organism evidence="3 4">
    <name type="scientific">Cricetibacter osteomyelitidis</name>
    <dbReference type="NCBI Taxonomy" id="1521931"/>
    <lineage>
        <taxon>Bacteria</taxon>
        <taxon>Pseudomonadati</taxon>
        <taxon>Pseudomonadota</taxon>
        <taxon>Gammaproteobacteria</taxon>
        <taxon>Pasteurellales</taxon>
        <taxon>Pasteurellaceae</taxon>
        <taxon>Cricetibacter</taxon>
    </lineage>
</organism>